<dbReference type="FunCoup" id="A9UWK9">
    <property type="interactions" value="1176"/>
</dbReference>
<dbReference type="AlphaFoldDB" id="A9UWK9"/>
<dbReference type="eggNOG" id="KOG2078">
    <property type="taxonomic scope" value="Eukaryota"/>
</dbReference>
<evidence type="ECO:0000256" key="4">
    <source>
        <dbReference type="ARBA" id="ARBA00022679"/>
    </source>
</evidence>
<feature type="domain" description="SAM-dependent methyltransferase TRM5/TYW2-type" evidence="10">
    <location>
        <begin position="25"/>
        <end position="292"/>
    </location>
</feature>
<dbReference type="InterPro" id="IPR056744">
    <property type="entry name" value="TRM5/TYW2-like_N"/>
</dbReference>
<proteinExistence type="inferred from homology"/>
<evidence type="ECO:0000256" key="8">
    <source>
        <dbReference type="ARBA" id="ARBA00023242"/>
    </source>
</evidence>
<comment type="similarity">
    <text evidence="1">Belongs to the class I-like SAM-binding methyltransferase superfamily. TRM5/TYW2 family.</text>
</comment>
<dbReference type="STRING" id="81824.A9UWK9"/>
<reference evidence="11 12" key="1">
    <citation type="journal article" date="2008" name="Nature">
        <title>The genome of the choanoflagellate Monosiga brevicollis and the origin of metazoans.</title>
        <authorList>
            <consortium name="JGI Sequencing"/>
            <person name="King N."/>
            <person name="Westbrook M.J."/>
            <person name="Young S.L."/>
            <person name="Kuo A."/>
            <person name="Abedin M."/>
            <person name="Chapman J."/>
            <person name="Fairclough S."/>
            <person name="Hellsten U."/>
            <person name="Isogai Y."/>
            <person name="Letunic I."/>
            <person name="Marr M."/>
            <person name="Pincus D."/>
            <person name="Putnam N."/>
            <person name="Rokas A."/>
            <person name="Wright K.J."/>
            <person name="Zuzow R."/>
            <person name="Dirks W."/>
            <person name="Good M."/>
            <person name="Goodstein D."/>
            <person name="Lemons D."/>
            <person name="Li W."/>
            <person name="Lyons J.B."/>
            <person name="Morris A."/>
            <person name="Nichols S."/>
            <person name="Richter D.J."/>
            <person name="Salamov A."/>
            <person name="Bork P."/>
            <person name="Lim W.A."/>
            <person name="Manning G."/>
            <person name="Miller W.T."/>
            <person name="McGinnis W."/>
            <person name="Shapiro H."/>
            <person name="Tjian R."/>
            <person name="Grigoriev I.V."/>
            <person name="Rokhsar D."/>
        </authorList>
    </citation>
    <scope>NUCLEOTIDE SEQUENCE [LARGE SCALE GENOMIC DNA]</scope>
    <source>
        <strain evidence="12">MX1 / ATCC 50154</strain>
    </source>
</reference>
<name>A9UWK9_MONBE</name>
<keyword evidence="2" id="KW-0963">Cytoplasm</keyword>
<dbReference type="InterPro" id="IPR056743">
    <property type="entry name" value="TRM5-TYW2-like_MTfase"/>
</dbReference>
<dbReference type="GO" id="GO:0008175">
    <property type="term" value="F:tRNA methyltransferase activity"/>
    <property type="evidence" value="ECO:0000318"/>
    <property type="project" value="GO_Central"/>
</dbReference>
<dbReference type="Pfam" id="PF25133">
    <property type="entry name" value="TYW2_N_2"/>
    <property type="match status" value="1"/>
</dbReference>
<dbReference type="InterPro" id="IPR029063">
    <property type="entry name" value="SAM-dependent_MTases_sf"/>
</dbReference>
<keyword evidence="5" id="KW-0949">S-adenosyl-L-methionine</keyword>
<evidence type="ECO:0000256" key="5">
    <source>
        <dbReference type="ARBA" id="ARBA00022691"/>
    </source>
</evidence>
<protein>
    <recommendedName>
        <fullName evidence="10">SAM-dependent methyltransferase TRM5/TYW2-type domain-containing protein</fullName>
    </recommendedName>
</protein>
<evidence type="ECO:0000256" key="1">
    <source>
        <dbReference type="ARBA" id="ARBA00009775"/>
    </source>
</evidence>
<dbReference type="GeneID" id="5890151"/>
<keyword evidence="12" id="KW-1185">Reference proteome</keyword>
<comment type="catalytic activity">
    <reaction evidence="9">
        <text>guanosine(37) in tRNA + S-adenosyl-L-methionine = N(1)-methylguanosine(37) in tRNA + S-adenosyl-L-homocysteine + H(+)</text>
        <dbReference type="Rhea" id="RHEA:36899"/>
        <dbReference type="Rhea" id="RHEA-COMP:10145"/>
        <dbReference type="Rhea" id="RHEA-COMP:10147"/>
        <dbReference type="ChEBI" id="CHEBI:15378"/>
        <dbReference type="ChEBI" id="CHEBI:57856"/>
        <dbReference type="ChEBI" id="CHEBI:59789"/>
        <dbReference type="ChEBI" id="CHEBI:73542"/>
        <dbReference type="ChEBI" id="CHEBI:74269"/>
        <dbReference type="EC" id="2.1.1.228"/>
    </reaction>
</comment>
<keyword evidence="3" id="KW-0489">Methyltransferase</keyword>
<dbReference type="GO" id="GO:0005759">
    <property type="term" value="C:mitochondrial matrix"/>
    <property type="evidence" value="ECO:0000318"/>
    <property type="project" value="GO_Central"/>
</dbReference>
<dbReference type="FunFam" id="3.30.300.110:FF:000001">
    <property type="entry name" value="tRNA (guanine(37)-N1)-methyltransferase"/>
    <property type="match status" value="1"/>
</dbReference>
<dbReference type="InterPro" id="IPR030382">
    <property type="entry name" value="MeTrfase_TRM5/TYW2"/>
</dbReference>
<dbReference type="GO" id="GO:0052906">
    <property type="term" value="F:tRNA (guanine(37)-N1)-methyltransferase activity"/>
    <property type="evidence" value="ECO:0007669"/>
    <property type="project" value="UniProtKB-EC"/>
</dbReference>
<dbReference type="Pfam" id="PF02475">
    <property type="entry name" value="TRM5-TYW2_MTfase"/>
    <property type="match status" value="1"/>
</dbReference>
<keyword evidence="6" id="KW-0819">tRNA processing</keyword>
<dbReference type="SUPFAM" id="SSF53335">
    <property type="entry name" value="S-adenosyl-L-methionine-dependent methyltransferases"/>
    <property type="match status" value="1"/>
</dbReference>
<dbReference type="PROSITE" id="PS51684">
    <property type="entry name" value="SAM_MT_TRM5_TYW2"/>
    <property type="match status" value="1"/>
</dbReference>
<dbReference type="InterPro" id="IPR025792">
    <property type="entry name" value="tRNA_Gua_MeTrfase_euk"/>
</dbReference>
<evidence type="ECO:0000256" key="6">
    <source>
        <dbReference type="ARBA" id="ARBA00022694"/>
    </source>
</evidence>
<feature type="non-terminal residue" evidence="11">
    <location>
        <position position="296"/>
    </location>
</feature>
<dbReference type="RefSeq" id="XP_001744829.1">
    <property type="nucleotide sequence ID" value="XM_001744777.1"/>
</dbReference>
<evidence type="ECO:0000256" key="3">
    <source>
        <dbReference type="ARBA" id="ARBA00022603"/>
    </source>
</evidence>
<dbReference type="Proteomes" id="UP000001357">
    <property type="component" value="Unassembled WGS sequence"/>
</dbReference>
<dbReference type="PANTHER" id="PTHR23245">
    <property type="entry name" value="TRNA METHYLTRANSFERASE"/>
    <property type="match status" value="1"/>
</dbReference>
<dbReference type="GO" id="GO:0002939">
    <property type="term" value="P:tRNA N1-guanine methylation"/>
    <property type="evidence" value="ECO:0000318"/>
    <property type="project" value="GO_Central"/>
</dbReference>
<dbReference type="GO" id="GO:0005737">
    <property type="term" value="C:cytoplasm"/>
    <property type="evidence" value="ECO:0000318"/>
    <property type="project" value="GO_Central"/>
</dbReference>
<dbReference type="OMA" id="VGSHSQF"/>
<keyword evidence="4" id="KW-0808">Transferase</keyword>
<evidence type="ECO:0000313" key="12">
    <source>
        <dbReference type="Proteomes" id="UP000001357"/>
    </source>
</evidence>
<evidence type="ECO:0000259" key="10">
    <source>
        <dbReference type="PROSITE" id="PS51684"/>
    </source>
</evidence>
<sequence>YDSWSAEDILKAALPADLDEVTTAFETVGHLAHMNLRHEQLPYRFFIGQVILDKNKAIRTVVNKTKNIASEFRVFPMEVIAGDGDTRCEVRENGCRYQFDFAKVYWNSRLHTEHQRLVDLIQPDEVVCDMMAGVGPFALPIAKNGRRVYANDLNPESYAALTQNVVLNRVHNHVQTYNMDGGAVVAHVLDLVDRGEAPNWGPFHHVIMNLPATAIEFLGVFRGLYHSEARRKYPLPMIHCHCFSKGPDYDLDVRQRAEHYLGGALEEETTVHNVRNVSPHKEMMCISFRLPRAVAY</sequence>
<dbReference type="Gene3D" id="3.30.300.110">
    <property type="entry name" value="Met-10+ protein-like domains"/>
    <property type="match status" value="1"/>
</dbReference>
<evidence type="ECO:0000256" key="7">
    <source>
        <dbReference type="ARBA" id="ARBA00023128"/>
    </source>
</evidence>
<dbReference type="HAMAP" id="MF_03152">
    <property type="entry name" value="TRM5"/>
    <property type="match status" value="1"/>
</dbReference>
<keyword evidence="8" id="KW-0539">Nucleus</keyword>
<organism evidence="11 12">
    <name type="scientific">Monosiga brevicollis</name>
    <name type="common">Choanoflagellate</name>
    <dbReference type="NCBI Taxonomy" id="81824"/>
    <lineage>
        <taxon>Eukaryota</taxon>
        <taxon>Choanoflagellata</taxon>
        <taxon>Craspedida</taxon>
        <taxon>Salpingoecidae</taxon>
        <taxon>Monosiga</taxon>
    </lineage>
</organism>
<evidence type="ECO:0000256" key="9">
    <source>
        <dbReference type="ARBA" id="ARBA00047783"/>
    </source>
</evidence>
<dbReference type="Gene3D" id="3.40.50.150">
    <property type="entry name" value="Vaccinia Virus protein VP39"/>
    <property type="match status" value="1"/>
</dbReference>
<keyword evidence="7" id="KW-0496">Mitochondrion</keyword>
<gene>
    <name evidence="11" type="ORF">MONBRDRAFT_1458</name>
</gene>
<dbReference type="PANTHER" id="PTHR23245:SF36">
    <property type="entry name" value="TRNA (GUANINE(37)-N1)-METHYLTRANSFERASE"/>
    <property type="match status" value="1"/>
</dbReference>
<accession>A9UWK9</accession>
<dbReference type="EMBL" id="CH991548">
    <property type="protein sequence ID" value="EDQ90062.1"/>
    <property type="molecule type" value="Genomic_DNA"/>
</dbReference>
<dbReference type="InParanoid" id="A9UWK9"/>
<dbReference type="KEGG" id="mbr:MONBRDRAFT_1458"/>
<feature type="non-terminal residue" evidence="11">
    <location>
        <position position="1"/>
    </location>
</feature>
<evidence type="ECO:0000256" key="2">
    <source>
        <dbReference type="ARBA" id="ARBA00022490"/>
    </source>
</evidence>
<evidence type="ECO:0000313" key="11">
    <source>
        <dbReference type="EMBL" id="EDQ90062.1"/>
    </source>
</evidence>
<dbReference type="GO" id="GO:0070901">
    <property type="term" value="P:mitochondrial tRNA methylation"/>
    <property type="evidence" value="ECO:0000318"/>
    <property type="project" value="GO_Central"/>
</dbReference>